<gene>
    <name evidence="2" type="ORF">GDO81_028564</name>
</gene>
<feature type="region of interest" description="Disordered" evidence="1">
    <location>
        <begin position="1"/>
        <end position="47"/>
    </location>
</feature>
<sequence>MMADEADPTFLHPPVSEKDQGSKTKGKEDKGDKTSRSEKPEKSRLRKCNMCAHSMSDSYKKPICKSCIDNFMREEKTSFLDELKGFIEEKISSSVAAATSRPPPCKKPRVEPDSSISEGGG</sequence>
<evidence type="ECO:0000256" key="1">
    <source>
        <dbReference type="SAM" id="MobiDB-lite"/>
    </source>
</evidence>
<comment type="caution">
    <text evidence="2">The sequence shown here is derived from an EMBL/GenBank/DDBJ whole genome shotgun (WGS) entry which is preliminary data.</text>
</comment>
<dbReference type="Proteomes" id="UP000824782">
    <property type="component" value="Unassembled WGS sequence"/>
</dbReference>
<feature type="region of interest" description="Disordered" evidence="1">
    <location>
        <begin position="94"/>
        <end position="121"/>
    </location>
</feature>
<keyword evidence="3" id="KW-1185">Reference proteome</keyword>
<evidence type="ECO:0000313" key="2">
    <source>
        <dbReference type="EMBL" id="KAG8535432.1"/>
    </source>
</evidence>
<protein>
    <submittedName>
        <fullName evidence="2">Uncharacterized protein</fullName>
    </submittedName>
</protein>
<dbReference type="AlphaFoldDB" id="A0AAV6YDN2"/>
<accession>A0AAV6YDN2</accession>
<organism evidence="2 3">
    <name type="scientific">Engystomops pustulosus</name>
    <name type="common">Tungara frog</name>
    <name type="synonym">Physalaemus pustulosus</name>
    <dbReference type="NCBI Taxonomy" id="76066"/>
    <lineage>
        <taxon>Eukaryota</taxon>
        <taxon>Metazoa</taxon>
        <taxon>Chordata</taxon>
        <taxon>Craniata</taxon>
        <taxon>Vertebrata</taxon>
        <taxon>Euteleostomi</taxon>
        <taxon>Amphibia</taxon>
        <taxon>Batrachia</taxon>
        <taxon>Anura</taxon>
        <taxon>Neobatrachia</taxon>
        <taxon>Hyloidea</taxon>
        <taxon>Leptodactylidae</taxon>
        <taxon>Leiuperinae</taxon>
        <taxon>Engystomops</taxon>
    </lineage>
</organism>
<dbReference type="EMBL" id="WNYA01067060">
    <property type="protein sequence ID" value="KAG8535432.1"/>
    <property type="molecule type" value="Genomic_DNA"/>
</dbReference>
<feature type="compositionally biased region" description="Basic and acidic residues" evidence="1">
    <location>
        <begin position="15"/>
        <end position="43"/>
    </location>
</feature>
<proteinExistence type="predicted"/>
<name>A0AAV6YDN2_ENGPU</name>
<evidence type="ECO:0000313" key="3">
    <source>
        <dbReference type="Proteomes" id="UP000824782"/>
    </source>
</evidence>
<reference evidence="2" key="1">
    <citation type="thesis" date="2020" institute="ProQuest LLC" country="789 East Eisenhower Parkway, Ann Arbor, MI, USA">
        <title>Comparative Genomics and Chromosome Evolution.</title>
        <authorList>
            <person name="Mudd A.B."/>
        </authorList>
    </citation>
    <scope>NUCLEOTIDE SEQUENCE</scope>
    <source>
        <strain evidence="2">237g6f4</strain>
        <tissue evidence="2">Blood</tissue>
    </source>
</reference>